<reference evidence="2 3" key="1">
    <citation type="submission" date="2020-02" db="EMBL/GenBank/DDBJ databases">
        <title>Sequencing the genomes of 1000 actinobacteria strains.</title>
        <authorList>
            <person name="Klenk H.-P."/>
        </authorList>
    </citation>
    <scope>NUCLEOTIDE SEQUENCE [LARGE SCALE GENOMIC DNA]</scope>
    <source>
        <strain evidence="2 3">DSM 19609</strain>
    </source>
</reference>
<dbReference type="PANTHER" id="PTHR34580">
    <property type="match status" value="1"/>
</dbReference>
<dbReference type="PROSITE" id="PS52050">
    <property type="entry name" value="WYL"/>
    <property type="match status" value="1"/>
</dbReference>
<keyword evidence="3" id="KW-1185">Reference proteome</keyword>
<keyword evidence="2" id="KW-0647">Proteasome</keyword>
<evidence type="ECO:0000313" key="2">
    <source>
        <dbReference type="EMBL" id="NIH56142.1"/>
    </source>
</evidence>
<dbReference type="Pfam" id="PF25583">
    <property type="entry name" value="WCX"/>
    <property type="match status" value="1"/>
</dbReference>
<dbReference type="PROSITE" id="PS51082">
    <property type="entry name" value="WH2"/>
    <property type="match status" value="1"/>
</dbReference>
<organism evidence="2 3">
    <name type="scientific">Brooklawnia cerclae</name>
    <dbReference type="NCBI Taxonomy" id="349934"/>
    <lineage>
        <taxon>Bacteria</taxon>
        <taxon>Bacillati</taxon>
        <taxon>Actinomycetota</taxon>
        <taxon>Actinomycetes</taxon>
        <taxon>Propionibacteriales</taxon>
        <taxon>Propionibacteriaceae</taxon>
        <taxon>Brooklawnia</taxon>
    </lineage>
</organism>
<dbReference type="InterPro" id="IPR003124">
    <property type="entry name" value="WH2_dom"/>
</dbReference>
<dbReference type="InterPro" id="IPR028349">
    <property type="entry name" value="PafC-like"/>
</dbReference>
<accession>A0ABX0SCM5</accession>
<gene>
    <name evidence="2" type="ORF">FB473_000787</name>
</gene>
<protein>
    <submittedName>
        <fullName evidence="2">Proteasome accessory factor C</fullName>
    </submittedName>
</protein>
<dbReference type="Proteomes" id="UP000749311">
    <property type="component" value="Unassembled WGS sequence"/>
</dbReference>
<dbReference type="EMBL" id="JAAMOZ010000001">
    <property type="protein sequence ID" value="NIH56142.1"/>
    <property type="molecule type" value="Genomic_DNA"/>
</dbReference>
<feature type="domain" description="WH2" evidence="1">
    <location>
        <begin position="143"/>
        <end position="160"/>
    </location>
</feature>
<dbReference type="InterPro" id="IPR057727">
    <property type="entry name" value="WCX_dom"/>
</dbReference>
<dbReference type="InterPro" id="IPR051534">
    <property type="entry name" value="CBASS_pafABC_assoc_protein"/>
</dbReference>
<name>A0ABX0SCM5_9ACTN</name>
<dbReference type="RefSeq" id="WP_167165022.1">
    <property type="nucleotide sequence ID" value="NZ_BAAAOO010000002.1"/>
</dbReference>
<dbReference type="InterPro" id="IPR026881">
    <property type="entry name" value="WYL_dom"/>
</dbReference>
<dbReference type="PIRSF" id="PIRSF016838">
    <property type="entry name" value="PafC"/>
    <property type="match status" value="1"/>
</dbReference>
<proteinExistence type="predicted"/>
<comment type="caution">
    <text evidence="2">The sequence shown here is derived from an EMBL/GenBank/DDBJ whole genome shotgun (WGS) entry which is preliminary data.</text>
</comment>
<dbReference type="PANTHER" id="PTHR34580:SF1">
    <property type="entry name" value="PROTEIN PAFC"/>
    <property type="match status" value="1"/>
</dbReference>
<evidence type="ECO:0000259" key="1">
    <source>
        <dbReference type="PROSITE" id="PS51082"/>
    </source>
</evidence>
<evidence type="ECO:0000313" key="3">
    <source>
        <dbReference type="Proteomes" id="UP000749311"/>
    </source>
</evidence>
<dbReference type="Pfam" id="PF13280">
    <property type="entry name" value="WYL"/>
    <property type="match status" value="1"/>
</dbReference>
<dbReference type="Pfam" id="PF19187">
    <property type="entry name" value="HTH_PafC"/>
    <property type="match status" value="1"/>
</dbReference>
<dbReference type="GO" id="GO:0000502">
    <property type="term" value="C:proteasome complex"/>
    <property type="evidence" value="ECO:0007669"/>
    <property type="project" value="UniProtKB-KW"/>
</dbReference>
<sequence>MMTSRSQVARLLSLVPYLQSHDGVTLDQAAADFGVTPRQLRKDLDVLWMCGLPGGLTDDLIDFDMDAVDGQRVIHISNAGFLTKPLRFTQHEAVSLLVALNAIGGMTAGALQDAAAGAAGKLSAASGHDDPVLLAINTGDDALRSALLDAIEAGQRLRLTYDGAARGETTTPVVDPGAIQMRDGAAYLQAWSLERDGWRTYRLDRIVEAVPTGERTGDHGVVPGLPEGWFDTSGGRVTLELGPACSWVVDYYPVSDVQACDDGGLRATFPVADPAWLTSLLLRLGDGARVIDPTDAADEAVRAAREAVALAEEVFGAAG</sequence>
<dbReference type="InterPro" id="IPR043839">
    <property type="entry name" value="PafC_HTH"/>
</dbReference>